<feature type="domain" description="YEATS" evidence="4">
    <location>
        <begin position="101"/>
        <end position="243"/>
    </location>
</feature>
<dbReference type="GO" id="GO:0005634">
    <property type="term" value="C:nucleus"/>
    <property type="evidence" value="ECO:0007669"/>
    <property type="project" value="UniProtKB-SubCell"/>
</dbReference>
<gene>
    <name evidence="5" type="ORF">POCULU_LOCUS8533</name>
</gene>
<dbReference type="AlphaFoldDB" id="A0A9N9D0V3"/>
<feature type="region of interest" description="Disordered" evidence="3">
    <location>
        <begin position="245"/>
        <end position="370"/>
    </location>
</feature>
<protein>
    <submittedName>
        <fullName evidence="5">9232_t:CDS:1</fullName>
    </submittedName>
</protein>
<keyword evidence="6" id="KW-1185">Reference proteome</keyword>
<dbReference type="InterPro" id="IPR038704">
    <property type="entry name" value="YEAST_sf"/>
</dbReference>
<comment type="subcellular location">
    <subcellularLocation>
        <location evidence="2">Nucleus</location>
    </subcellularLocation>
</comment>
<dbReference type="GO" id="GO:0000785">
    <property type="term" value="C:chromatin"/>
    <property type="evidence" value="ECO:0007669"/>
    <property type="project" value="UniProtKB-ARBA"/>
</dbReference>
<dbReference type="PANTHER" id="PTHR23195">
    <property type="entry name" value="YEATS DOMAIN"/>
    <property type="match status" value="1"/>
</dbReference>
<feature type="compositionally biased region" description="Low complexity" evidence="3">
    <location>
        <begin position="274"/>
        <end position="289"/>
    </location>
</feature>
<sequence>HKCPGSGGIVFLDCHERVFIWDMIAGMLFPHGNSLKEVSRGQFGKPWFVDDDGTIVKKVDYYRKIDTISQEELIVFPTIHLITSQQNHLNHLIDTPRPELYLKPLNMSAKHTVETKIKLVTDQEIAKDLKPVEGLPRRRWAVTLYAVDDAGVNRDLTYVAQVEYHLHPTFGDWKRVVRKPPFKLAETGWGEFDMKVILYFVDKSIPPHELEHDLNFSKPHYEVLHTLIFTDAKPAFRRLLPSGSAEIAKSKPGRPPKRANSSSTVTSAKKQKVETTSTRSSKTETVTTKQTKMEAPPTPTFGSPHKLSPAKTSPAKQVSSKSTPPKVSTKSIPSKSSSKSTTSKSMKSESPNPSPTPPKSSPESAQSVAQCENRVTLQRLADNLYALQGDDIHDLIDIINKHRTDH</sequence>
<evidence type="ECO:0000313" key="6">
    <source>
        <dbReference type="Proteomes" id="UP000789572"/>
    </source>
</evidence>
<dbReference type="EMBL" id="CAJVPJ010002524">
    <property type="protein sequence ID" value="CAG8623390.1"/>
    <property type="molecule type" value="Genomic_DNA"/>
</dbReference>
<proteinExistence type="predicted"/>
<evidence type="ECO:0000256" key="2">
    <source>
        <dbReference type="PROSITE-ProRule" id="PRU00376"/>
    </source>
</evidence>
<evidence type="ECO:0000259" key="4">
    <source>
        <dbReference type="PROSITE" id="PS51037"/>
    </source>
</evidence>
<comment type="caution">
    <text evidence="5">The sequence shown here is derived from an EMBL/GenBank/DDBJ whole genome shotgun (WGS) entry which is preliminary data.</text>
</comment>
<dbReference type="Pfam" id="PF03366">
    <property type="entry name" value="YEATS"/>
    <property type="match status" value="1"/>
</dbReference>
<name>A0A9N9D0V3_9GLOM</name>
<evidence type="ECO:0000313" key="5">
    <source>
        <dbReference type="EMBL" id="CAG8623390.1"/>
    </source>
</evidence>
<keyword evidence="1 2" id="KW-0539">Nucleus</keyword>
<feature type="non-terminal residue" evidence="5">
    <location>
        <position position="1"/>
    </location>
</feature>
<accession>A0A9N9D0V3</accession>
<evidence type="ECO:0000256" key="1">
    <source>
        <dbReference type="ARBA" id="ARBA00023242"/>
    </source>
</evidence>
<evidence type="ECO:0000256" key="3">
    <source>
        <dbReference type="SAM" id="MobiDB-lite"/>
    </source>
</evidence>
<organism evidence="5 6">
    <name type="scientific">Paraglomus occultum</name>
    <dbReference type="NCBI Taxonomy" id="144539"/>
    <lineage>
        <taxon>Eukaryota</taxon>
        <taxon>Fungi</taxon>
        <taxon>Fungi incertae sedis</taxon>
        <taxon>Mucoromycota</taxon>
        <taxon>Glomeromycotina</taxon>
        <taxon>Glomeromycetes</taxon>
        <taxon>Paraglomerales</taxon>
        <taxon>Paraglomeraceae</taxon>
        <taxon>Paraglomus</taxon>
    </lineage>
</organism>
<feature type="compositionally biased region" description="Low complexity" evidence="3">
    <location>
        <begin position="319"/>
        <end position="351"/>
    </location>
</feature>
<feature type="non-terminal residue" evidence="5">
    <location>
        <position position="406"/>
    </location>
</feature>
<dbReference type="OrthoDB" id="1741717at2759"/>
<feature type="compositionally biased region" description="Polar residues" evidence="3">
    <location>
        <begin position="259"/>
        <end position="268"/>
    </location>
</feature>
<dbReference type="GO" id="GO:0006355">
    <property type="term" value="P:regulation of DNA-templated transcription"/>
    <property type="evidence" value="ECO:0007669"/>
    <property type="project" value="InterPro"/>
</dbReference>
<dbReference type="InterPro" id="IPR055129">
    <property type="entry name" value="YEATS_dom"/>
</dbReference>
<dbReference type="CDD" id="cd16905">
    <property type="entry name" value="YEATS_Taf14_like"/>
    <property type="match status" value="1"/>
</dbReference>
<dbReference type="PROSITE" id="PS51037">
    <property type="entry name" value="YEATS"/>
    <property type="match status" value="1"/>
</dbReference>
<reference evidence="5" key="1">
    <citation type="submission" date="2021-06" db="EMBL/GenBank/DDBJ databases">
        <authorList>
            <person name="Kallberg Y."/>
            <person name="Tangrot J."/>
            <person name="Rosling A."/>
        </authorList>
    </citation>
    <scope>NUCLEOTIDE SEQUENCE</scope>
    <source>
        <strain evidence="5">IA702</strain>
    </source>
</reference>
<dbReference type="Proteomes" id="UP000789572">
    <property type="component" value="Unassembled WGS sequence"/>
</dbReference>
<dbReference type="Gene3D" id="2.60.40.1970">
    <property type="entry name" value="YEATS domain"/>
    <property type="match status" value="1"/>
</dbReference>
<dbReference type="InterPro" id="IPR005033">
    <property type="entry name" value="YEATS"/>
</dbReference>